<dbReference type="OrthoDB" id="1740265at2759"/>
<dbReference type="Gene3D" id="3.20.20.80">
    <property type="entry name" value="Glycosidases"/>
    <property type="match status" value="1"/>
</dbReference>
<feature type="non-terminal residue" evidence="6">
    <location>
        <position position="940"/>
    </location>
</feature>
<feature type="transmembrane region" description="Helical" evidence="4">
    <location>
        <begin position="340"/>
        <end position="364"/>
    </location>
</feature>
<keyword evidence="7" id="KW-1185">Reference proteome</keyword>
<dbReference type="InterPro" id="IPR017853">
    <property type="entry name" value="GH"/>
</dbReference>
<keyword evidence="4" id="KW-1133">Transmembrane helix</keyword>
<dbReference type="GO" id="GO:0004558">
    <property type="term" value="F:alpha-1,4-glucosidase activity"/>
    <property type="evidence" value="ECO:0007669"/>
    <property type="project" value="UniProtKB-EC"/>
</dbReference>
<evidence type="ECO:0000313" key="7">
    <source>
        <dbReference type="Proteomes" id="UP000838878"/>
    </source>
</evidence>
<sequence>MAPQDASADALSRYPVNPAYPVNLPETELIELGPLDISPFNAEVGDFSPFNIPSPVNLPDPFLPVEEVPHCDIPNPSDSSNPLETLDKNLNPEQENEQLSSSNQPPEIIPSPTLNSPDSSDTYSKFLKVPSTVTFDTVKIKENRTHKITIASIPALFLNYLGNFNSLKRRILRWQCSCTFSTSSSADALSRYPVNPAYPVNLPETELIELGPLDISPFNAEVGDFSPFNIPSPVNLPDPFLPVEEVPHCDIPNPSDSSNPLETLDKNLNPEQENEQLSSSNQPPEIIPSPTLNSPDSSDTYSKFLKVPSTVTFDTLILYKIRLHRRVRIIVSVDMGSCKAIGITVIVLVGLGLIAGIITLAVLYTNDSSPPPPELKPLDWWQHCTLYQIYPRSFKDSDGDGIGDLKGITQELEHFVDAGVDAIWMSPIFASPMVDFGYDISDFYKIHHEYGTMEDFEELLAKAHELGIRVLLDFVPNHASNESDYFIQSERRNATYEDYFIWDDGLPDPNNATNRLPPSNWVSQFGGSAWEWSHIRQQFYLHQFAIQQADFNFRNPAVRTEMIRIMKFWLDKGADGFRVDALPYLIEADPADHGGRYPDDPLSGIIHFEPHQLGYTIPLYTKDLIELYDVVYEWREFIDRYLEDNGGDTRVIFSEGYANVTMTMLYYGNDEGELGAHFPFNFDFITDLSSKSNARDFVYIILRWLTYMPHGATPNWVFGNHDNNRMPTRFRDNMVDGLNALNMLLPGVAVTYQGEEIGMKDGYVSWEDTVDVEAINRGDEDTYMLYSRDPARTPYHWNNSTNAGFSTANRTWLPVAEDYKENNLARQKEEPISHFKVYQALTALRPEKALSHGEYIIRALSDRTLYLVRYLRTYDTIVLLFNVSDAPDTIILERVMHLKLPATVYVTSVHSQRKAGDVIDGRELRLEAGEALILKAEPVS</sequence>
<proteinExistence type="predicted"/>
<gene>
    <name evidence="6" type="ORF">BINO364_LOCUS11844</name>
</gene>
<dbReference type="PANTHER" id="PTHR10357:SF179">
    <property type="entry name" value="NEUTRAL AND BASIC AMINO ACID TRANSPORT PROTEIN RBAT"/>
    <property type="match status" value="1"/>
</dbReference>
<organism evidence="6 7">
    <name type="scientific">Brenthis ino</name>
    <name type="common">lesser marbled fritillary</name>
    <dbReference type="NCBI Taxonomy" id="405034"/>
    <lineage>
        <taxon>Eukaryota</taxon>
        <taxon>Metazoa</taxon>
        <taxon>Ecdysozoa</taxon>
        <taxon>Arthropoda</taxon>
        <taxon>Hexapoda</taxon>
        <taxon>Insecta</taxon>
        <taxon>Pterygota</taxon>
        <taxon>Neoptera</taxon>
        <taxon>Endopterygota</taxon>
        <taxon>Lepidoptera</taxon>
        <taxon>Glossata</taxon>
        <taxon>Ditrysia</taxon>
        <taxon>Papilionoidea</taxon>
        <taxon>Nymphalidae</taxon>
        <taxon>Heliconiinae</taxon>
        <taxon>Argynnini</taxon>
        <taxon>Brenthis</taxon>
    </lineage>
</organism>
<feature type="compositionally biased region" description="Polar residues" evidence="3">
    <location>
        <begin position="91"/>
        <end position="105"/>
    </location>
</feature>
<evidence type="ECO:0000256" key="3">
    <source>
        <dbReference type="SAM" id="MobiDB-lite"/>
    </source>
</evidence>
<feature type="domain" description="Glycosyl hydrolase family 13 catalytic" evidence="5">
    <location>
        <begin position="388"/>
        <end position="792"/>
    </location>
</feature>
<dbReference type="GO" id="GO:0005975">
    <property type="term" value="P:carbohydrate metabolic process"/>
    <property type="evidence" value="ECO:0007669"/>
    <property type="project" value="InterPro"/>
</dbReference>
<evidence type="ECO:0000256" key="4">
    <source>
        <dbReference type="SAM" id="Phobius"/>
    </source>
</evidence>
<dbReference type="SUPFAM" id="SSF51445">
    <property type="entry name" value="(Trans)glycosidases"/>
    <property type="match status" value="1"/>
</dbReference>
<dbReference type="InterPro" id="IPR006047">
    <property type="entry name" value="GH13_cat_dom"/>
</dbReference>
<comment type="catalytic activity">
    <reaction evidence="1">
        <text>Hydrolysis of terminal, non-reducing (1-&gt;4)-linked alpha-D-glucose residues with release of alpha-D-glucose.</text>
        <dbReference type="EC" id="3.2.1.20"/>
    </reaction>
</comment>
<evidence type="ECO:0000259" key="5">
    <source>
        <dbReference type="SMART" id="SM00642"/>
    </source>
</evidence>
<dbReference type="Proteomes" id="UP000838878">
    <property type="component" value="Chromosome 6"/>
</dbReference>
<feature type="compositionally biased region" description="Polar residues" evidence="3">
    <location>
        <begin position="112"/>
        <end position="121"/>
    </location>
</feature>
<evidence type="ECO:0000256" key="2">
    <source>
        <dbReference type="ARBA" id="ARBA00012741"/>
    </source>
</evidence>
<evidence type="ECO:0000313" key="6">
    <source>
        <dbReference type="EMBL" id="CAH0726381.1"/>
    </source>
</evidence>
<dbReference type="EC" id="3.2.1.20" evidence="2"/>
<reference evidence="6" key="1">
    <citation type="submission" date="2021-12" db="EMBL/GenBank/DDBJ databases">
        <authorList>
            <person name="Martin H S."/>
        </authorList>
    </citation>
    <scope>NUCLEOTIDE SEQUENCE</scope>
</reference>
<name>A0A8J9UTY2_9NEOP</name>
<feature type="compositionally biased region" description="Polar residues" evidence="3">
    <location>
        <begin position="269"/>
        <end position="283"/>
    </location>
</feature>
<dbReference type="InterPro" id="IPR045857">
    <property type="entry name" value="O16G_dom_2"/>
</dbReference>
<protein>
    <recommendedName>
        <fullName evidence="2">alpha-glucosidase</fullName>
        <ecNumber evidence="2">3.2.1.20</ecNumber>
    </recommendedName>
</protein>
<accession>A0A8J9UTY2</accession>
<dbReference type="SMART" id="SM00642">
    <property type="entry name" value="Aamy"/>
    <property type="match status" value="1"/>
</dbReference>
<feature type="region of interest" description="Disordered" evidence="3">
    <location>
        <begin position="67"/>
        <end position="121"/>
    </location>
</feature>
<dbReference type="AlphaFoldDB" id="A0A8J9UTY2"/>
<keyword evidence="4" id="KW-0812">Transmembrane</keyword>
<keyword evidence="4" id="KW-0472">Membrane</keyword>
<dbReference type="EMBL" id="OV170226">
    <property type="protein sequence ID" value="CAH0726381.1"/>
    <property type="molecule type" value="Genomic_DNA"/>
</dbReference>
<dbReference type="Pfam" id="PF00128">
    <property type="entry name" value="Alpha-amylase"/>
    <property type="match status" value="1"/>
</dbReference>
<dbReference type="CDD" id="cd11328">
    <property type="entry name" value="AmyAc_maltase"/>
    <property type="match status" value="1"/>
</dbReference>
<evidence type="ECO:0000256" key="1">
    <source>
        <dbReference type="ARBA" id="ARBA00001657"/>
    </source>
</evidence>
<feature type="region of interest" description="Disordered" evidence="3">
    <location>
        <begin position="247"/>
        <end position="296"/>
    </location>
</feature>
<dbReference type="PANTHER" id="PTHR10357">
    <property type="entry name" value="ALPHA-AMYLASE FAMILY MEMBER"/>
    <property type="match status" value="1"/>
</dbReference>
<dbReference type="Gene3D" id="3.90.400.10">
    <property type="entry name" value="Oligo-1,6-glucosidase, Domain 2"/>
    <property type="match status" value="1"/>
</dbReference>